<dbReference type="Proteomes" id="UP001524586">
    <property type="component" value="Unassembled WGS sequence"/>
</dbReference>
<name>A0ABT1U4G0_9GAMM</name>
<evidence type="ECO:0000313" key="2">
    <source>
        <dbReference type="Proteomes" id="UP001524586"/>
    </source>
</evidence>
<reference evidence="1 2" key="1">
    <citation type="submission" date="2022-07" db="EMBL/GenBank/DDBJ databases">
        <title>Methylomonas rivi sp. nov., Methylomonas rosea sp. nov., Methylomonas aureus sp. nov. and Methylomonas subterranea sp. nov., four novel methanotrophs isolated from a freshwater creek and the deep terrestrial subsurface.</title>
        <authorList>
            <person name="Abin C."/>
            <person name="Sankaranarayanan K."/>
            <person name="Garner C."/>
            <person name="Sindelar R."/>
            <person name="Kotary K."/>
            <person name="Garner R."/>
            <person name="Barclay S."/>
            <person name="Lawson P."/>
            <person name="Krumholz L."/>
        </authorList>
    </citation>
    <scope>NUCLEOTIDE SEQUENCE [LARGE SCALE GENOMIC DNA]</scope>
    <source>
        <strain evidence="1 2">WSC-6</strain>
    </source>
</reference>
<accession>A0ABT1U4G0</accession>
<evidence type="ECO:0008006" key="3">
    <source>
        <dbReference type="Google" id="ProtNLM"/>
    </source>
</evidence>
<keyword evidence="2" id="KW-1185">Reference proteome</keyword>
<protein>
    <recommendedName>
        <fullName evidence="3">SpoVT-AbrB domain-containing protein</fullName>
    </recommendedName>
</protein>
<dbReference type="RefSeq" id="WP_256614682.1">
    <property type="nucleotide sequence ID" value="NZ_JANIBK010000027.1"/>
</dbReference>
<sequence length="99" mass="10942">MLDIHPLVGVFNMQAIELETDITPDGHIQLPSPLRNVFGRHARLILLLDERQPADSPSLRQANDTDAFLAALAGGLSEDFPNDIDETDLGIDTPRRELD</sequence>
<gene>
    <name evidence="1" type="ORF">NP596_07500</name>
</gene>
<evidence type="ECO:0000313" key="1">
    <source>
        <dbReference type="EMBL" id="MCQ8128300.1"/>
    </source>
</evidence>
<dbReference type="EMBL" id="JANIBK010000027">
    <property type="protein sequence ID" value="MCQ8128300.1"/>
    <property type="molecule type" value="Genomic_DNA"/>
</dbReference>
<proteinExistence type="predicted"/>
<comment type="caution">
    <text evidence="1">The sequence shown here is derived from an EMBL/GenBank/DDBJ whole genome shotgun (WGS) entry which is preliminary data.</text>
</comment>
<organism evidence="1 2">
    <name type="scientific">Methylomonas rivi</name>
    <dbReference type="NCBI Taxonomy" id="2952226"/>
    <lineage>
        <taxon>Bacteria</taxon>
        <taxon>Pseudomonadati</taxon>
        <taxon>Pseudomonadota</taxon>
        <taxon>Gammaproteobacteria</taxon>
        <taxon>Methylococcales</taxon>
        <taxon>Methylococcaceae</taxon>
        <taxon>Methylomonas</taxon>
    </lineage>
</organism>